<name>A0A518DY21_9BACT</name>
<keyword evidence="7" id="KW-1133">Transmembrane helix</keyword>
<feature type="compositionally biased region" description="Polar residues" evidence="6">
    <location>
        <begin position="379"/>
        <end position="388"/>
    </location>
</feature>
<dbReference type="EMBL" id="CP036433">
    <property type="protein sequence ID" value="QDU96737.1"/>
    <property type="molecule type" value="Genomic_DNA"/>
</dbReference>
<evidence type="ECO:0000256" key="7">
    <source>
        <dbReference type="SAM" id="Phobius"/>
    </source>
</evidence>
<reference evidence="9 10" key="1">
    <citation type="submission" date="2019-02" db="EMBL/GenBank/DDBJ databases">
        <title>Deep-cultivation of Planctomycetes and their phenomic and genomic characterization uncovers novel biology.</title>
        <authorList>
            <person name="Wiegand S."/>
            <person name="Jogler M."/>
            <person name="Boedeker C."/>
            <person name="Pinto D."/>
            <person name="Vollmers J."/>
            <person name="Rivas-Marin E."/>
            <person name="Kohn T."/>
            <person name="Peeters S.H."/>
            <person name="Heuer A."/>
            <person name="Rast P."/>
            <person name="Oberbeckmann S."/>
            <person name="Bunk B."/>
            <person name="Jeske O."/>
            <person name="Meyerdierks A."/>
            <person name="Storesund J.E."/>
            <person name="Kallscheuer N."/>
            <person name="Luecker S."/>
            <person name="Lage O.M."/>
            <person name="Pohl T."/>
            <person name="Merkel B.J."/>
            <person name="Hornburger P."/>
            <person name="Mueller R.-W."/>
            <person name="Bruemmer F."/>
            <person name="Labrenz M."/>
            <person name="Spormann A.M."/>
            <person name="Op den Camp H."/>
            <person name="Overmann J."/>
            <person name="Amann R."/>
            <person name="Jetten M.S.M."/>
            <person name="Mascher T."/>
            <person name="Medema M.H."/>
            <person name="Devos D.P."/>
            <person name="Kaster A.-K."/>
            <person name="Ovreas L."/>
            <person name="Rohde M."/>
            <person name="Galperin M.Y."/>
            <person name="Jogler C."/>
        </authorList>
    </citation>
    <scope>NUCLEOTIDE SEQUENCE [LARGE SCALE GENOMIC DNA]</scope>
    <source>
        <strain evidence="9 10">Pla85_3_4</strain>
    </source>
</reference>
<evidence type="ECO:0000256" key="1">
    <source>
        <dbReference type="ARBA" id="ARBA00022679"/>
    </source>
</evidence>
<keyword evidence="1 9" id="KW-0808">Transferase</keyword>
<organism evidence="9 10">
    <name type="scientific">Lignipirellula cremea</name>
    <dbReference type="NCBI Taxonomy" id="2528010"/>
    <lineage>
        <taxon>Bacteria</taxon>
        <taxon>Pseudomonadati</taxon>
        <taxon>Planctomycetota</taxon>
        <taxon>Planctomycetia</taxon>
        <taxon>Pirellulales</taxon>
        <taxon>Pirellulaceae</taxon>
        <taxon>Lignipirellula</taxon>
    </lineage>
</organism>
<accession>A0A518DY21</accession>
<dbReference type="GO" id="GO:0005524">
    <property type="term" value="F:ATP binding"/>
    <property type="evidence" value="ECO:0007669"/>
    <property type="project" value="UniProtKB-UniRule"/>
</dbReference>
<evidence type="ECO:0000313" key="9">
    <source>
        <dbReference type="EMBL" id="QDU96737.1"/>
    </source>
</evidence>
<keyword evidence="7" id="KW-0472">Membrane</keyword>
<dbReference type="Gene3D" id="3.30.200.20">
    <property type="entry name" value="Phosphorylase Kinase, domain 1"/>
    <property type="match status" value="1"/>
</dbReference>
<keyword evidence="4 5" id="KW-0067">ATP-binding</keyword>
<dbReference type="AlphaFoldDB" id="A0A518DY21"/>
<dbReference type="GO" id="GO:0004674">
    <property type="term" value="F:protein serine/threonine kinase activity"/>
    <property type="evidence" value="ECO:0007669"/>
    <property type="project" value="UniProtKB-EC"/>
</dbReference>
<keyword evidence="10" id="KW-1185">Reference proteome</keyword>
<dbReference type="InterPro" id="IPR008271">
    <property type="entry name" value="Ser/Thr_kinase_AS"/>
</dbReference>
<evidence type="ECO:0000256" key="5">
    <source>
        <dbReference type="PROSITE-ProRule" id="PRU10141"/>
    </source>
</evidence>
<dbReference type="PROSITE" id="PS00107">
    <property type="entry name" value="PROTEIN_KINASE_ATP"/>
    <property type="match status" value="1"/>
</dbReference>
<dbReference type="InterPro" id="IPR017441">
    <property type="entry name" value="Protein_kinase_ATP_BS"/>
</dbReference>
<dbReference type="EC" id="2.7.11.1" evidence="9"/>
<evidence type="ECO:0000256" key="6">
    <source>
        <dbReference type="SAM" id="MobiDB-lite"/>
    </source>
</evidence>
<dbReference type="SUPFAM" id="SSF56112">
    <property type="entry name" value="Protein kinase-like (PK-like)"/>
    <property type="match status" value="1"/>
</dbReference>
<evidence type="ECO:0000313" key="10">
    <source>
        <dbReference type="Proteomes" id="UP000317648"/>
    </source>
</evidence>
<keyword evidence="3 9" id="KW-0418">Kinase</keyword>
<protein>
    <submittedName>
        <fullName evidence="9">Serine/threonine-protein kinase PknB</fullName>
        <ecNumber evidence="9">2.7.11.1</ecNumber>
    </submittedName>
</protein>
<feature type="binding site" evidence="5">
    <location>
        <position position="106"/>
    </location>
    <ligand>
        <name>ATP</name>
        <dbReference type="ChEBI" id="CHEBI:30616"/>
    </ligand>
</feature>
<dbReference type="InterPro" id="IPR000719">
    <property type="entry name" value="Prot_kinase_dom"/>
</dbReference>
<evidence type="ECO:0000256" key="2">
    <source>
        <dbReference type="ARBA" id="ARBA00022741"/>
    </source>
</evidence>
<dbReference type="RefSeq" id="WP_145055348.1">
    <property type="nucleotide sequence ID" value="NZ_CP036433.1"/>
</dbReference>
<dbReference type="InterPro" id="IPR011009">
    <property type="entry name" value="Kinase-like_dom_sf"/>
</dbReference>
<dbReference type="PROSITE" id="PS50011">
    <property type="entry name" value="PROTEIN_KINASE_DOM"/>
    <property type="match status" value="1"/>
</dbReference>
<gene>
    <name evidence="9" type="primary">pknB_18</name>
    <name evidence="9" type="ORF">Pla8534_45580</name>
</gene>
<evidence type="ECO:0000256" key="3">
    <source>
        <dbReference type="ARBA" id="ARBA00022777"/>
    </source>
</evidence>
<dbReference type="PANTHER" id="PTHR43289:SF6">
    <property type="entry name" value="SERINE_THREONINE-PROTEIN KINASE NEKL-3"/>
    <property type="match status" value="1"/>
</dbReference>
<dbReference type="OrthoDB" id="6111975at2"/>
<feature type="transmembrane region" description="Helical" evidence="7">
    <location>
        <begin position="485"/>
        <end position="509"/>
    </location>
</feature>
<feature type="region of interest" description="Disordered" evidence="6">
    <location>
        <begin position="412"/>
        <end position="484"/>
    </location>
</feature>
<feature type="compositionally biased region" description="Low complexity" evidence="6">
    <location>
        <begin position="455"/>
        <end position="468"/>
    </location>
</feature>
<dbReference type="PANTHER" id="PTHR43289">
    <property type="entry name" value="MITOGEN-ACTIVATED PROTEIN KINASE KINASE KINASE 20-RELATED"/>
    <property type="match status" value="1"/>
</dbReference>
<dbReference type="Proteomes" id="UP000317648">
    <property type="component" value="Chromosome"/>
</dbReference>
<feature type="region of interest" description="Disordered" evidence="6">
    <location>
        <begin position="347"/>
        <end position="394"/>
    </location>
</feature>
<feature type="domain" description="Protein kinase" evidence="8">
    <location>
        <begin position="77"/>
        <end position="342"/>
    </location>
</feature>
<dbReference type="CDD" id="cd14014">
    <property type="entry name" value="STKc_PknB_like"/>
    <property type="match status" value="1"/>
</dbReference>
<keyword evidence="7" id="KW-0812">Transmembrane</keyword>
<dbReference type="Pfam" id="PF00069">
    <property type="entry name" value="Pkinase"/>
    <property type="match status" value="1"/>
</dbReference>
<proteinExistence type="predicted"/>
<keyword evidence="2 5" id="KW-0547">Nucleotide-binding</keyword>
<dbReference type="SMART" id="SM00220">
    <property type="entry name" value="S_TKc"/>
    <property type="match status" value="1"/>
</dbReference>
<sequence length="529" mass="57566">MANIDVSTFLDLVERSRLVDSDRLRAALDVYRTGKGLCLPDDAETVARHLIQNDLLTQWQVDKLFDKKHKGFFLGKYKLLGHLGTGGMSSVYLAEHVLMNQRRAIKVLPKSRINDSSYLARFYLEAKASAQLDHPNIVRAYDVDNVGDTHFLVMEYVEGRDLQVIVNKEGSLDCEVAANYIAQAAEGLDYAHSEGLIHRDIKPANLLVDMDQVVKILDLGLALFSNDDGHSLTVAHNENVLGTADYLAPEQALDSHNVDHRTDIYGLGCVLYFLLTGHAPFPEGVLAQRILKHQTQMPAPLAKERPDCPRELADICWKMMQKKREDRYATGGEVSQALSAWLISRGKDSPTRSAEQGMHTPASSGKLKVAQSRELASHDTLSSRQQETLKGIPSRREVSRLKVAEPLDATTAARLAGSSTTAMRIPSQDPVIKTQEPMGPSAEGATADSGDFRFGSSPSPAAEGSGKSILDDRKRRKKGGGTNQMVWIGVGAGGLLLAIVVLFALVSFLGSGGEPQEPAPKAAATRPAS</sequence>
<dbReference type="PROSITE" id="PS00108">
    <property type="entry name" value="PROTEIN_KINASE_ST"/>
    <property type="match status" value="1"/>
</dbReference>
<evidence type="ECO:0000256" key="4">
    <source>
        <dbReference type="ARBA" id="ARBA00022840"/>
    </source>
</evidence>
<evidence type="ECO:0000259" key="8">
    <source>
        <dbReference type="PROSITE" id="PS50011"/>
    </source>
</evidence>
<dbReference type="KEGG" id="lcre:Pla8534_45580"/>
<dbReference type="Gene3D" id="1.10.510.10">
    <property type="entry name" value="Transferase(Phosphotransferase) domain 1"/>
    <property type="match status" value="1"/>
</dbReference>